<proteinExistence type="predicted"/>
<dbReference type="Gene3D" id="2.40.50.140">
    <property type="entry name" value="Nucleic acid-binding proteins"/>
    <property type="match status" value="1"/>
</dbReference>
<dbReference type="Proteomes" id="UP001234989">
    <property type="component" value="Chromosome 3"/>
</dbReference>
<sequence length="172" mass="19150">MKLNDSVFYSAPTASKSFQGIGHREDSIVRPAIDQHISHPVLSEHKHIEFCFRNRCQFEVTIQDGTGSTTAMISDKIGGALLSLTVADIHEIRCIKKQLLPLIPVQHKLLGKTFTIQIKKLFAKHKDASSAKLFIMSITEEDIASNLALPLTAPTTPESSKRKLKQIMTKED</sequence>
<dbReference type="InterPro" id="IPR012340">
    <property type="entry name" value="NA-bd_OB-fold"/>
</dbReference>
<name>A0AAF0QLP3_SOLVR</name>
<evidence type="ECO:0000313" key="1">
    <source>
        <dbReference type="EMBL" id="WMV22174.1"/>
    </source>
</evidence>
<accession>A0AAF0QLP3</accession>
<keyword evidence="2" id="KW-1185">Reference proteome</keyword>
<gene>
    <name evidence="1" type="ORF">MTR67_015559</name>
</gene>
<organism evidence="1 2">
    <name type="scientific">Solanum verrucosum</name>
    <dbReference type="NCBI Taxonomy" id="315347"/>
    <lineage>
        <taxon>Eukaryota</taxon>
        <taxon>Viridiplantae</taxon>
        <taxon>Streptophyta</taxon>
        <taxon>Embryophyta</taxon>
        <taxon>Tracheophyta</taxon>
        <taxon>Spermatophyta</taxon>
        <taxon>Magnoliopsida</taxon>
        <taxon>eudicotyledons</taxon>
        <taxon>Gunneridae</taxon>
        <taxon>Pentapetalae</taxon>
        <taxon>asterids</taxon>
        <taxon>lamiids</taxon>
        <taxon>Solanales</taxon>
        <taxon>Solanaceae</taxon>
        <taxon>Solanoideae</taxon>
        <taxon>Solaneae</taxon>
        <taxon>Solanum</taxon>
    </lineage>
</organism>
<reference evidence="1" key="1">
    <citation type="submission" date="2023-08" db="EMBL/GenBank/DDBJ databases">
        <title>A de novo genome assembly of Solanum verrucosum Schlechtendal, a Mexican diploid species geographically isolated from the other diploid A-genome species in potato relatives.</title>
        <authorList>
            <person name="Hosaka K."/>
        </authorList>
    </citation>
    <scope>NUCLEOTIDE SEQUENCE</scope>
    <source>
        <tissue evidence="1">Young leaves</tissue>
    </source>
</reference>
<dbReference type="AlphaFoldDB" id="A0AAF0QLP3"/>
<dbReference type="SUPFAM" id="SSF50249">
    <property type="entry name" value="Nucleic acid-binding proteins"/>
    <property type="match status" value="1"/>
</dbReference>
<dbReference type="EMBL" id="CP133614">
    <property type="protein sequence ID" value="WMV22174.1"/>
    <property type="molecule type" value="Genomic_DNA"/>
</dbReference>
<evidence type="ECO:0000313" key="2">
    <source>
        <dbReference type="Proteomes" id="UP001234989"/>
    </source>
</evidence>
<protein>
    <submittedName>
        <fullName evidence="1">Uncharacterized protein</fullName>
    </submittedName>
</protein>